<sequence length="83" mass="10304">MLRYIRMLQNREVKSFLIIGTYVLYLERIVLIEEIPKHQRMLYLRYIVDYMQRTRDGLEDIDVEVLHMLILKKIQVHNEREKK</sequence>
<organism evidence="1 2">
    <name type="scientific">Lactuca sativa</name>
    <name type="common">Garden lettuce</name>
    <dbReference type="NCBI Taxonomy" id="4236"/>
    <lineage>
        <taxon>Eukaryota</taxon>
        <taxon>Viridiplantae</taxon>
        <taxon>Streptophyta</taxon>
        <taxon>Embryophyta</taxon>
        <taxon>Tracheophyta</taxon>
        <taxon>Spermatophyta</taxon>
        <taxon>Magnoliopsida</taxon>
        <taxon>eudicotyledons</taxon>
        <taxon>Gunneridae</taxon>
        <taxon>Pentapetalae</taxon>
        <taxon>asterids</taxon>
        <taxon>campanulids</taxon>
        <taxon>Asterales</taxon>
        <taxon>Asteraceae</taxon>
        <taxon>Cichorioideae</taxon>
        <taxon>Cichorieae</taxon>
        <taxon>Lactucinae</taxon>
        <taxon>Lactuca</taxon>
    </lineage>
</organism>
<protein>
    <submittedName>
        <fullName evidence="1">Uncharacterized protein</fullName>
    </submittedName>
</protein>
<evidence type="ECO:0000313" key="2">
    <source>
        <dbReference type="Proteomes" id="UP000235145"/>
    </source>
</evidence>
<dbReference type="EMBL" id="NBSK02000006">
    <property type="protein sequence ID" value="KAJ0199079.1"/>
    <property type="molecule type" value="Genomic_DNA"/>
</dbReference>
<gene>
    <name evidence="1" type="ORF">LSAT_V11C600319130</name>
</gene>
<accession>A0A9R1V567</accession>
<proteinExistence type="predicted"/>
<keyword evidence="2" id="KW-1185">Reference proteome</keyword>
<name>A0A9R1V567_LACSA</name>
<comment type="caution">
    <text evidence="1">The sequence shown here is derived from an EMBL/GenBank/DDBJ whole genome shotgun (WGS) entry which is preliminary data.</text>
</comment>
<dbReference type="Proteomes" id="UP000235145">
    <property type="component" value="Unassembled WGS sequence"/>
</dbReference>
<dbReference type="AlphaFoldDB" id="A0A9R1V567"/>
<reference evidence="1 2" key="1">
    <citation type="journal article" date="2017" name="Nat. Commun.">
        <title>Genome assembly with in vitro proximity ligation data and whole-genome triplication in lettuce.</title>
        <authorList>
            <person name="Reyes-Chin-Wo S."/>
            <person name="Wang Z."/>
            <person name="Yang X."/>
            <person name="Kozik A."/>
            <person name="Arikit S."/>
            <person name="Song C."/>
            <person name="Xia L."/>
            <person name="Froenicke L."/>
            <person name="Lavelle D.O."/>
            <person name="Truco M.J."/>
            <person name="Xia R."/>
            <person name="Zhu S."/>
            <person name="Xu C."/>
            <person name="Xu H."/>
            <person name="Xu X."/>
            <person name="Cox K."/>
            <person name="Korf I."/>
            <person name="Meyers B.C."/>
            <person name="Michelmore R.W."/>
        </authorList>
    </citation>
    <scope>NUCLEOTIDE SEQUENCE [LARGE SCALE GENOMIC DNA]</scope>
    <source>
        <strain evidence="2">cv. Salinas</strain>
        <tissue evidence="1">Seedlings</tissue>
    </source>
</reference>
<evidence type="ECO:0000313" key="1">
    <source>
        <dbReference type="EMBL" id="KAJ0199079.1"/>
    </source>
</evidence>